<dbReference type="EMBL" id="CM042020">
    <property type="protein sequence ID" value="KAI3820225.1"/>
    <property type="molecule type" value="Genomic_DNA"/>
</dbReference>
<gene>
    <name evidence="1" type="ORF">L1987_07768</name>
</gene>
<evidence type="ECO:0000313" key="2">
    <source>
        <dbReference type="Proteomes" id="UP001056120"/>
    </source>
</evidence>
<reference evidence="2" key="1">
    <citation type="journal article" date="2022" name="Mol. Ecol. Resour.">
        <title>The genomes of chicory, endive, great burdock and yacon provide insights into Asteraceae palaeo-polyploidization history and plant inulin production.</title>
        <authorList>
            <person name="Fan W."/>
            <person name="Wang S."/>
            <person name="Wang H."/>
            <person name="Wang A."/>
            <person name="Jiang F."/>
            <person name="Liu H."/>
            <person name="Zhao H."/>
            <person name="Xu D."/>
            <person name="Zhang Y."/>
        </authorList>
    </citation>
    <scope>NUCLEOTIDE SEQUENCE [LARGE SCALE GENOMIC DNA]</scope>
    <source>
        <strain evidence="2">cv. Yunnan</strain>
    </source>
</reference>
<accession>A0ACB9JKE8</accession>
<organism evidence="1 2">
    <name type="scientific">Smallanthus sonchifolius</name>
    <dbReference type="NCBI Taxonomy" id="185202"/>
    <lineage>
        <taxon>Eukaryota</taxon>
        <taxon>Viridiplantae</taxon>
        <taxon>Streptophyta</taxon>
        <taxon>Embryophyta</taxon>
        <taxon>Tracheophyta</taxon>
        <taxon>Spermatophyta</taxon>
        <taxon>Magnoliopsida</taxon>
        <taxon>eudicotyledons</taxon>
        <taxon>Gunneridae</taxon>
        <taxon>Pentapetalae</taxon>
        <taxon>asterids</taxon>
        <taxon>campanulids</taxon>
        <taxon>Asterales</taxon>
        <taxon>Asteraceae</taxon>
        <taxon>Asteroideae</taxon>
        <taxon>Heliantheae alliance</taxon>
        <taxon>Millerieae</taxon>
        <taxon>Smallanthus</taxon>
    </lineage>
</organism>
<keyword evidence="2" id="KW-1185">Reference proteome</keyword>
<comment type="caution">
    <text evidence="1">The sequence shown here is derived from an EMBL/GenBank/DDBJ whole genome shotgun (WGS) entry which is preliminary data.</text>
</comment>
<protein>
    <submittedName>
        <fullName evidence="1">Uncharacterized protein</fullName>
    </submittedName>
</protein>
<sequence>MFKIHECYFDEKANDSCHTLVKVSCRSTTKPHCYFVKMGSVGVDSPTTADKKLPEAENEDEESPIEEVRLTVPTTDDPTQSVWTFRMWVLGLISCVLLSFLNQFFSYRKSPLIITQITVQVATLPLGRLMTALLPTTKFSLNLPGCKSRKVSLNPGPFNMKEHVLITIFANAGAAFGNGSAYAVGIVNIIKAFYGRNISFIAAWLLIITTQVLGYGWAGLLRKYVVEPSHMWWPSTLVQISLFRALHNKEDDDENDPNSDMTKRMSRSNFFVIALACSFGYYLLPGYFFQTLQSISWVCWVFPNSVTAHQLGSGFTGLGIGAFSLDWATTASFLFSPLISPFFAIVNVFLGYFLIIYIVIPISYWGLNVYNAKNFAIYSADLFTDDGQFYNITQIVNKKFEIDYTEYDKQGKVNLSTFFALTYGFGFATIASTLTHVGLFYGKEIYWRYKASTTGKMDVHTRLMKKYKDIPTWWFYVLLTVTILVSLALTIFMKHEIQMPFWGLLFAASMAFCFTLPISIITATTNQTPGLNIITEYAMGLIYPGKPIANVCFKTYGYMSMTQAISFLADFKLGHYMKIPPRSMFLVQFLGTIIAGTVNLSVAWYMLTNVDQICHPDPGSNSPWTCPNDRVFFDASVIWGLVGPRRIFGPLGHYGALNWFFLGGFLGPVVVWICHKLFPNVSWIPLINLPVLLGATAYMPPAAAVNYNSWILFGTIFNFFVFRYRKMWWKRYNYILSAALDAGVAFMAVLLYFSTGIEDINVHWWGTDNPQHCDLAECPTAKGIIPPIDACPTF</sequence>
<proteinExistence type="predicted"/>
<dbReference type="Proteomes" id="UP001056120">
    <property type="component" value="Linkage Group LG03"/>
</dbReference>
<reference evidence="1 2" key="2">
    <citation type="journal article" date="2022" name="Mol. Ecol. Resour.">
        <title>The genomes of chicory, endive, great burdock and yacon provide insights into Asteraceae paleo-polyploidization history and plant inulin production.</title>
        <authorList>
            <person name="Fan W."/>
            <person name="Wang S."/>
            <person name="Wang H."/>
            <person name="Wang A."/>
            <person name="Jiang F."/>
            <person name="Liu H."/>
            <person name="Zhao H."/>
            <person name="Xu D."/>
            <person name="Zhang Y."/>
        </authorList>
    </citation>
    <scope>NUCLEOTIDE SEQUENCE [LARGE SCALE GENOMIC DNA]</scope>
    <source>
        <strain evidence="2">cv. Yunnan</strain>
        <tissue evidence="1">Leaves</tissue>
    </source>
</reference>
<evidence type="ECO:0000313" key="1">
    <source>
        <dbReference type="EMBL" id="KAI3820225.1"/>
    </source>
</evidence>
<name>A0ACB9JKE8_9ASTR</name>